<name>A0A8S5PDB1_9CAUD</name>
<accession>A0A8S5PDB1</accession>
<proteinExistence type="predicted"/>
<organism evidence="1">
    <name type="scientific">Siphoviridae sp. ctc6d98</name>
    <dbReference type="NCBI Taxonomy" id="2825569"/>
    <lineage>
        <taxon>Viruses</taxon>
        <taxon>Duplodnaviria</taxon>
        <taxon>Heunggongvirae</taxon>
        <taxon>Uroviricota</taxon>
        <taxon>Caudoviricetes</taxon>
    </lineage>
</organism>
<sequence>MKDRSDYRCSATITLANGTVLTLAENDFSIMGNKVSEGAESDGLPLGEAISRSISLELLNFDGALSAYSFTEAKIELHLLFALDGGTEDVLMGTFTVLTPETPGTIISITANDDMYLTDKEYDTALSYPATLSEIFVDVCNRCGLAHGSDSFVNSDFEVTAKPDGYTYRKVLGMVAMLAGGNARINRAGELEIITYSFASPAVQTVEDWIKLTVATDDITITGISAIASQVVDGKIVRNRVISGTDGYVIELENPLMDGKEAEAVNALNGIFVGKTLRKFDGEIGGYPLAEFMDTISVKDRNGTEYFSIVTDMSFTFLGMTSIKNSAASEMRVNSTFDVSKDVGKLIDNERTERIAQITKTEEGLRFDVAQLSQQVAMTMTADQVRIAISEAVGGINSVTTETGYTFDKDGLRIKKSGEEIENLLDNTGMYVNRDDENILTANNEGVSAINVSVRKYLIIGKNSRLEDYDGTRTACFWIGGT</sequence>
<protein>
    <submittedName>
        <fullName evidence="1">Uncharacterized protein</fullName>
    </submittedName>
</protein>
<evidence type="ECO:0000313" key="1">
    <source>
        <dbReference type="EMBL" id="DAE04377.1"/>
    </source>
</evidence>
<reference evidence="1" key="1">
    <citation type="journal article" date="2021" name="Proc. Natl. Acad. Sci. U.S.A.">
        <title>A Catalog of Tens of Thousands of Viruses from Human Metagenomes Reveals Hidden Associations with Chronic Diseases.</title>
        <authorList>
            <person name="Tisza M.J."/>
            <person name="Buck C.B."/>
        </authorList>
    </citation>
    <scope>NUCLEOTIDE SEQUENCE</scope>
    <source>
        <strain evidence="1">Ctc6d98</strain>
    </source>
</reference>
<dbReference type="EMBL" id="BK015386">
    <property type="protein sequence ID" value="DAE04377.1"/>
    <property type="molecule type" value="Genomic_DNA"/>
</dbReference>